<sequence>MHGQVLNVVSFWAHCASVGIDPVSASDTTLKQFRDAELKLVLANPASKGDERIARGTVNQKLLCVYGWFLWLRKTKRIADHAVGPNGTQIDCGIGVGSSGNRRSTRTYPALFRVTTAGDRGLRKHLLSDQDRDDVLDAIMTSEQSVYVRQRNALLLDIGLETGLRRGSINSFQVDQFKRSLIGPNTGATVLIRPIRQKFNRGITYELPTSILLRICDFIDGPRSQLLVGKQVTRPPQGLFLSARDCTPLEDRSITTIFSKLMRSIGAQKGTSFHALRIRFVNVQILLELMERLALGLDTSAASVAAAVAIKVGHRNPRSLEPYVLVAQDRLGCQISSRDEARLRKAEAQLAEQARAIADLRAENERLRTAYEAKSRSEAEEQSRQASPAL</sequence>
<dbReference type="KEGG" id="mpt:Mpe_A1201"/>
<dbReference type="HOGENOM" id="CLU_707514_0_0_4"/>
<dbReference type="SUPFAM" id="SSF56349">
    <property type="entry name" value="DNA breaking-rejoining enzymes"/>
    <property type="match status" value="1"/>
</dbReference>
<dbReference type="PROSITE" id="PS51898">
    <property type="entry name" value="TYR_RECOMBINASE"/>
    <property type="match status" value="1"/>
</dbReference>
<dbReference type="STRING" id="420662.Mpe_A1201"/>
<evidence type="ECO:0000313" key="6">
    <source>
        <dbReference type="Proteomes" id="UP000000366"/>
    </source>
</evidence>
<dbReference type="Proteomes" id="UP000000366">
    <property type="component" value="Plasmid RPME01"/>
</dbReference>
<dbReference type="GO" id="GO:0003677">
    <property type="term" value="F:DNA binding"/>
    <property type="evidence" value="ECO:0007669"/>
    <property type="project" value="InterPro"/>
</dbReference>
<dbReference type="InterPro" id="IPR011010">
    <property type="entry name" value="DNA_brk_join_enz"/>
</dbReference>
<keyword evidence="6" id="KW-1185">Reference proteome</keyword>
<dbReference type="eggNOG" id="COG0582">
    <property type="taxonomic scope" value="Bacteria"/>
</dbReference>
<evidence type="ECO:0000313" key="5">
    <source>
        <dbReference type="EMBL" id="ABM96974.1"/>
    </source>
</evidence>
<feature type="compositionally biased region" description="Basic and acidic residues" evidence="2">
    <location>
        <begin position="369"/>
        <end position="383"/>
    </location>
</feature>
<dbReference type="Proteomes" id="UP000000366">
    <property type="component" value="Chromosome"/>
</dbReference>
<evidence type="ECO:0000256" key="1">
    <source>
        <dbReference type="ARBA" id="ARBA00023172"/>
    </source>
</evidence>
<feature type="domain" description="Tyr recombinase" evidence="3">
    <location>
        <begin position="121"/>
        <end position="336"/>
    </location>
</feature>
<gene>
    <name evidence="4" type="ordered locus">Mpe_A1201</name>
    <name evidence="5" type="ordered locus">Mpe_B0198</name>
</gene>
<dbReference type="EMBL" id="CP000556">
    <property type="protein sequence ID" value="ABM96974.1"/>
    <property type="molecule type" value="Genomic_DNA"/>
</dbReference>
<dbReference type="InterPro" id="IPR002104">
    <property type="entry name" value="Integrase_catalytic"/>
</dbReference>
<dbReference type="KEGG" id="mpt:Mpe_B0198"/>
<protein>
    <recommendedName>
        <fullName evidence="3">Tyr recombinase domain-containing protein</fullName>
    </recommendedName>
</protein>
<dbReference type="AlphaFoldDB" id="A2SF25"/>
<keyword evidence="1" id="KW-0233">DNA recombination</keyword>
<dbReference type="InterPro" id="IPR013762">
    <property type="entry name" value="Integrase-like_cat_sf"/>
</dbReference>
<evidence type="ECO:0000259" key="3">
    <source>
        <dbReference type="PROSITE" id="PS51898"/>
    </source>
</evidence>
<reference evidence="4" key="2">
    <citation type="submission" date="2007-01" db="EMBL/GenBank/DDBJ databases">
        <authorList>
            <person name="Copeland A."/>
            <person name="Lucas S."/>
            <person name="Lapidus A."/>
            <person name="Barry K."/>
            <person name="Detter J.C."/>
            <person name="Glavina del Rio T."/>
            <person name="Hammon N."/>
            <person name="Dalin E."/>
            <person name="Tice H."/>
            <person name="Pitluck S."/>
            <person name="Chain P."/>
            <person name="Malfatti S."/>
            <person name="Shin M."/>
            <person name="Vergez L."/>
            <person name="Schmutz J."/>
            <person name="Larimer F."/>
            <person name="Land M."/>
            <person name="Hauser L."/>
            <person name="Richardson P."/>
        </authorList>
    </citation>
    <scope>NUCLEOTIDE SEQUENCE</scope>
    <source>
        <strain evidence="4">PM1</strain>
        <plasmid evidence="5">RPME01</plasmid>
    </source>
</reference>
<dbReference type="GO" id="GO:0006310">
    <property type="term" value="P:DNA recombination"/>
    <property type="evidence" value="ECO:0007669"/>
    <property type="project" value="UniProtKB-KW"/>
</dbReference>
<organism evidence="4 6">
    <name type="scientific">Methylibium petroleiphilum (strain ATCC BAA-1232 / LMG 22953 / PM1)</name>
    <dbReference type="NCBI Taxonomy" id="420662"/>
    <lineage>
        <taxon>Bacteria</taxon>
        <taxon>Pseudomonadati</taxon>
        <taxon>Pseudomonadota</taxon>
        <taxon>Betaproteobacteria</taxon>
        <taxon>Burkholderiales</taxon>
        <taxon>Sphaerotilaceae</taxon>
        <taxon>Methylibium</taxon>
    </lineage>
</organism>
<accession>A2SF25</accession>
<dbReference type="Gene3D" id="1.10.443.10">
    <property type="entry name" value="Intergrase catalytic core"/>
    <property type="match status" value="1"/>
</dbReference>
<proteinExistence type="predicted"/>
<reference evidence="4 6" key="1">
    <citation type="journal article" date="2007" name="J. Bacteriol.">
        <title>Whole-genome analysis of the methyl tert-butyl ether-degrading beta-proteobacterium Methylibium petroleiphilum PM1.</title>
        <authorList>
            <person name="Kane S.R."/>
            <person name="Chakicherla A.Y."/>
            <person name="Chain P.S.G."/>
            <person name="Schmidt R."/>
            <person name="Shin M.W."/>
            <person name="Legler T.C."/>
            <person name="Scow K.M."/>
            <person name="Larimer F.W."/>
            <person name="Lucas S.M."/>
            <person name="Richardson P.M."/>
            <person name="Hristova K.R."/>
        </authorList>
    </citation>
    <scope>NUCLEOTIDE SEQUENCE [LARGE SCALE GENOMIC DNA]</scope>
    <source>
        <strain evidence="6">ATCC BAA-1232 / LMG 22953 / PM1</strain>
        <strain evidence="4">PM1</strain>
        <plasmid evidence="5">PM1</plasmid>
        <plasmid evidence="5 6">RPME01</plasmid>
    </source>
</reference>
<geneLocation type="plasmid" evidence="5 6">
    <name>RPME01</name>
</geneLocation>
<dbReference type="EMBL" id="CP000555">
    <property type="protein sequence ID" value="ABM94164.1"/>
    <property type="molecule type" value="Genomic_DNA"/>
</dbReference>
<name>A2SF25_METPP</name>
<dbReference type="GO" id="GO:0015074">
    <property type="term" value="P:DNA integration"/>
    <property type="evidence" value="ECO:0007669"/>
    <property type="project" value="InterPro"/>
</dbReference>
<keyword evidence="5" id="KW-0614">Plasmid</keyword>
<evidence type="ECO:0000256" key="2">
    <source>
        <dbReference type="SAM" id="MobiDB-lite"/>
    </source>
</evidence>
<evidence type="ECO:0000313" key="4">
    <source>
        <dbReference type="EMBL" id="ABM94164.1"/>
    </source>
</evidence>
<feature type="region of interest" description="Disordered" evidence="2">
    <location>
        <begin position="369"/>
        <end position="390"/>
    </location>
</feature>